<dbReference type="Proteomes" id="UP001621964">
    <property type="component" value="Unassembled WGS sequence"/>
</dbReference>
<dbReference type="NCBIfam" id="TIGR03026">
    <property type="entry name" value="NDP-sugDHase"/>
    <property type="match status" value="1"/>
</dbReference>
<sequence length="393" mass="44017">MKLPMKITVVGAGYVGLSNAVLFAQRHEVKLLDISPEKTNLINRKISPIQDAEISEYLATKPLNLHATTHADEVYADTEYIIIATPTDYDPETNYFDTSSVESVLETALAKNDRAYLIIKSTIPVGFTVKMREKFNTDRIIFSPEFLRESKALHDNLYPSRIVVGDTNPAAERFAEALRDCSLVPDAPIILTNPTEAESIKLFSNTYLALRVAFFNELDSFAAAFNLDSRHIIDGVSADPRIGTHYNNPSFGYGGYCLPKDTKQLLANYETVPQNLIGAIVESNSTRKDFITKDVLAKKPSVVGIYRLTMKSGSDNFRSSSIQGVMKRIKEQGVPVIVYEPKYKEDEFFGSAVIKDLAEFKQRADIILANRRNDDLSDVEDKVYTRDLKGNDF</sequence>
<dbReference type="InterPro" id="IPR001732">
    <property type="entry name" value="UDP-Glc/GDP-Man_DH_N"/>
</dbReference>
<keyword evidence="10" id="KW-1185">Reference proteome</keyword>
<organism evidence="9 10">
    <name type="scientific">Neisseria oralis</name>
    <dbReference type="NCBI Taxonomy" id="1107316"/>
    <lineage>
        <taxon>Bacteria</taxon>
        <taxon>Pseudomonadati</taxon>
        <taxon>Pseudomonadota</taxon>
        <taxon>Betaproteobacteria</taxon>
        <taxon>Neisseriales</taxon>
        <taxon>Neisseriaceae</taxon>
        <taxon>Neisseria</taxon>
    </lineage>
</organism>
<evidence type="ECO:0000313" key="9">
    <source>
        <dbReference type="EMBL" id="MFK7642030.1"/>
    </source>
</evidence>
<dbReference type="RefSeq" id="WP_405385868.1">
    <property type="nucleotide sequence ID" value="NZ_JBJGEB010000005.1"/>
</dbReference>
<dbReference type="PIRSF" id="PIRSF500134">
    <property type="entry name" value="UDPglc_DH_bac"/>
    <property type="match status" value="1"/>
</dbReference>
<evidence type="ECO:0000256" key="2">
    <source>
        <dbReference type="ARBA" id="ARBA00006601"/>
    </source>
</evidence>
<dbReference type="PANTHER" id="PTHR43750">
    <property type="entry name" value="UDP-GLUCOSE 6-DEHYDROGENASE TUAD"/>
    <property type="match status" value="1"/>
</dbReference>
<protein>
    <recommendedName>
        <fullName evidence="3 7">UDP-glucose 6-dehydrogenase</fullName>
        <ecNumber evidence="3 7">1.1.1.22</ecNumber>
    </recommendedName>
</protein>
<dbReference type="InterPro" id="IPR013328">
    <property type="entry name" value="6PGD_dom2"/>
</dbReference>
<dbReference type="PIRSF" id="PIRSF000124">
    <property type="entry name" value="UDPglc_GDPman_dh"/>
    <property type="match status" value="1"/>
</dbReference>
<dbReference type="PANTHER" id="PTHR43750:SF2">
    <property type="entry name" value="UDP-GLUCOSE 6-DEHYDROGENASE"/>
    <property type="match status" value="1"/>
</dbReference>
<comment type="similarity">
    <text evidence="2 7">Belongs to the UDP-glucose/GDP-mannose dehydrogenase family.</text>
</comment>
<evidence type="ECO:0000256" key="4">
    <source>
        <dbReference type="ARBA" id="ARBA00023002"/>
    </source>
</evidence>
<comment type="pathway">
    <text evidence="1">Nucleotide-sugar biosynthesis; UDP-alpha-D-glucuronate biosynthesis; UDP-alpha-D-glucuronate from UDP-alpha-D-glucose: step 1/1.</text>
</comment>
<proteinExistence type="inferred from homology"/>
<comment type="catalytic activity">
    <reaction evidence="6 7">
        <text>UDP-alpha-D-glucose + 2 NAD(+) + H2O = UDP-alpha-D-glucuronate + 2 NADH + 3 H(+)</text>
        <dbReference type="Rhea" id="RHEA:23596"/>
        <dbReference type="ChEBI" id="CHEBI:15377"/>
        <dbReference type="ChEBI" id="CHEBI:15378"/>
        <dbReference type="ChEBI" id="CHEBI:57540"/>
        <dbReference type="ChEBI" id="CHEBI:57945"/>
        <dbReference type="ChEBI" id="CHEBI:58052"/>
        <dbReference type="ChEBI" id="CHEBI:58885"/>
        <dbReference type="EC" id="1.1.1.22"/>
    </reaction>
</comment>
<evidence type="ECO:0000256" key="7">
    <source>
        <dbReference type="PIRNR" id="PIRNR000124"/>
    </source>
</evidence>
<dbReference type="Pfam" id="PF00984">
    <property type="entry name" value="UDPG_MGDP_dh"/>
    <property type="match status" value="1"/>
</dbReference>
<dbReference type="InterPro" id="IPR014026">
    <property type="entry name" value="UDP-Glc/GDP-Man_DH_dimer"/>
</dbReference>
<dbReference type="Gene3D" id="1.10.1040.10">
    <property type="entry name" value="N-(1-d-carboxylethyl)-l-norvaline Dehydrogenase, domain 2"/>
    <property type="match status" value="1"/>
</dbReference>
<dbReference type="SUPFAM" id="SSF48179">
    <property type="entry name" value="6-phosphogluconate dehydrogenase C-terminal domain-like"/>
    <property type="match status" value="1"/>
</dbReference>
<evidence type="ECO:0000256" key="3">
    <source>
        <dbReference type="ARBA" id="ARBA00012954"/>
    </source>
</evidence>
<name>A0ABW8Q3A0_9NEIS</name>
<dbReference type="EC" id="1.1.1.22" evidence="3 7"/>
<dbReference type="Gene3D" id="3.40.50.720">
    <property type="entry name" value="NAD(P)-binding Rossmann-like Domain"/>
    <property type="match status" value="2"/>
</dbReference>
<evidence type="ECO:0000313" key="10">
    <source>
        <dbReference type="Proteomes" id="UP001621964"/>
    </source>
</evidence>
<evidence type="ECO:0000256" key="1">
    <source>
        <dbReference type="ARBA" id="ARBA00004701"/>
    </source>
</evidence>
<dbReference type="InterPro" id="IPR028357">
    <property type="entry name" value="UDPglc_DH_bac"/>
</dbReference>
<dbReference type="SMART" id="SM00984">
    <property type="entry name" value="UDPG_MGDP_dh_C"/>
    <property type="match status" value="1"/>
</dbReference>
<dbReference type="Pfam" id="PF03720">
    <property type="entry name" value="UDPG_MGDP_dh_C"/>
    <property type="match status" value="1"/>
</dbReference>
<dbReference type="InterPro" id="IPR017476">
    <property type="entry name" value="UDP-Glc/GDP-Man"/>
</dbReference>
<dbReference type="InterPro" id="IPR014027">
    <property type="entry name" value="UDP-Glc/GDP-Man_DH_C"/>
</dbReference>
<keyword evidence="5 7" id="KW-0520">NAD</keyword>
<dbReference type="SUPFAM" id="SSF52413">
    <property type="entry name" value="UDP-glucose/GDP-mannose dehydrogenase C-terminal domain"/>
    <property type="match status" value="1"/>
</dbReference>
<dbReference type="SUPFAM" id="SSF51735">
    <property type="entry name" value="NAD(P)-binding Rossmann-fold domains"/>
    <property type="match status" value="1"/>
</dbReference>
<feature type="domain" description="UDP-glucose/GDP-mannose dehydrogenase C-terminal" evidence="8">
    <location>
        <begin position="304"/>
        <end position="391"/>
    </location>
</feature>
<keyword evidence="4 7" id="KW-0560">Oxidoreductase</keyword>
<gene>
    <name evidence="9" type="ORF">ACI43T_05910</name>
</gene>
<accession>A0ABW8Q3A0</accession>
<comment type="caution">
    <text evidence="9">The sequence shown here is derived from an EMBL/GenBank/DDBJ whole genome shotgun (WGS) entry which is preliminary data.</text>
</comment>
<reference evidence="9 10" key="1">
    <citation type="submission" date="2024-11" db="EMBL/GenBank/DDBJ databases">
        <authorList>
            <person name="Mikucki A.G."/>
            <person name="Kahler C.M."/>
        </authorList>
    </citation>
    <scope>NUCLEOTIDE SEQUENCE [LARGE SCALE GENOMIC DNA]</scope>
    <source>
        <strain evidence="9 10">EXNM717</strain>
    </source>
</reference>
<evidence type="ECO:0000256" key="6">
    <source>
        <dbReference type="ARBA" id="ARBA00047473"/>
    </source>
</evidence>
<dbReference type="InterPro" id="IPR036220">
    <property type="entry name" value="UDP-Glc/GDP-Man_DH_C_sf"/>
</dbReference>
<dbReference type="InterPro" id="IPR008927">
    <property type="entry name" value="6-PGluconate_DH-like_C_sf"/>
</dbReference>
<dbReference type="InterPro" id="IPR036291">
    <property type="entry name" value="NAD(P)-bd_dom_sf"/>
</dbReference>
<evidence type="ECO:0000256" key="5">
    <source>
        <dbReference type="ARBA" id="ARBA00023027"/>
    </source>
</evidence>
<dbReference type="Pfam" id="PF03721">
    <property type="entry name" value="UDPG_MGDP_dh_N"/>
    <property type="match status" value="1"/>
</dbReference>
<evidence type="ECO:0000259" key="8">
    <source>
        <dbReference type="SMART" id="SM00984"/>
    </source>
</evidence>
<dbReference type="EMBL" id="JBJGEB010000005">
    <property type="protein sequence ID" value="MFK7642030.1"/>
    <property type="molecule type" value="Genomic_DNA"/>
</dbReference>